<accession>A0AAJ2BVJ8</accession>
<keyword evidence="4" id="KW-1185">Reference proteome</keyword>
<protein>
    <submittedName>
        <fullName evidence="2">Uncharacterized protein</fullName>
    </submittedName>
</protein>
<reference evidence="2 4" key="1">
    <citation type="submission" date="2023-07" db="EMBL/GenBank/DDBJ databases">
        <title>Sorghum-associated microbial communities from plants grown in Nebraska, USA.</title>
        <authorList>
            <person name="Schachtman D."/>
        </authorList>
    </citation>
    <scope>NUCLEOTIDE SEQUENCE</scope>
    <source>
        <strain evidence="3 4">BE105</strain>
        <strain evidence="2">BE69</strain>
    </source>
</reference>
<evidence type="ECO:0000313" key="3">
    <source>
        <dbReference type="EMBL" id="MDR6836688.1"/>
    </source>
</evidence>
<evidence type="ECO:0000313" key="2">
    <source>
        <dbReference type="EMBL" id="MDR6766374.1"/>
    </source>
</evidence>
<evidence type="ECO:0000313" key="4">
    <source>
        <dbReference type="Proteomes" id="UP001249076"/>
    </source>
</evidence>
<feature type="signal peptide" evidence="1">
    <location>
        <begin position="1"/>
        <end position="19"/>
    </location>
</feature>
<feature type="chain" id="PRO_5042465996" evidence="1">
    <location>
        <begin position="20"/>
        <end position="138"/>
    </location>
</feature>
<dbReference type="Proteomes" id="UP001253458">
    <property type="component" value="Unassembled WGS sequence"/>
</dbReference>
<dbReference type="AlphaFoldDB" id="A0AAJ2BVJ8"/>
<dbReference type="Proteomes" id="UP001249076">
    <property type="component" value="Unassembled WGS sequence"/>
</dbReference>
<dbReference type="EMBL" id="JAVDTS010000002">
    <property type="protein sequence ID" value="MDR6836688.1"/>
    <property type="molecule type" value="Genomic_DNA"/>
</dbReference>
<comment type="caution">
    <text evidence="2">The sequence shown here is derived from an EMBL/GenBank/DDBJ whole genome shotgun (WGS) entry which is preliminary data.</text>
</comment>
<evidence type="ECO:0000256" key="1">
    <source>
        <dbReference type="SAM" id="SignalP"/>
    </source>
</evidence>
<gene>
    <name evidence="2" type="ORF">J2W88_001639</name>
    <name evidence="3" type="ORF">J2W93_001516</name>
</gene>
<sequence>MLMSAVASSFFFAPVRALAPAQGAAVAAKAKMPAASPVASAFQPADTAPDPADADCHTHHTHTNTYWPCELLNDFVLRMAAQGHCVNMSMMLGHRPYALERLALAAQGPDDSLQELAGQLRPYFDAPVLEAGAVSSGH</sequence>
<proteinExistence type="predicted"/>
<keyword evidence="1" id="KW-0732">Signal</keyword>
<name>A0AAJ2BVJ8_ACIDE</name>
<dbReference type="EMBL" id="JAVDTL010000002">
    <property type="protein sequence ID" value="MDR6766374.1"/>
    <property type="molecule type" value="Genomic_DNA"/>
</dbReference>
<evidence type="ECO:0000313" key="5">
    <source>
        <dbReference type="Proteomes" id="UP001253458"/>
    </source>
</evidence>
<dbReference type="RefSeq" id="WP_310046644.1">
    <property type="nucleotide sequence ID" value="NZ_JAVDTL010000002.1"/>
</dbReference>
<organism evidence="2 5">
    <name type="scientific">Acidovorax delafieldii</name>
    <name type="common">Pseudomonas delafieldii</name>
    <dbReference type="NCBI Taxonomy" id="47920"/>
    <lineage>
        <taxon>Bacteria</taxon>
        <taxon>Pseudomonadati</taxon>
        <taxon>Pseudomonadota</taxon>
        <taxon>Betaproteobacteria</taxon>
        <taxon>Burkholderiales</taxon>
        <taxon>Comamonadaceae</taxon>
        <taxon>Acidovorax</taxon>
    </lineage>
</organism>